<feature type="region of interest" description="Disordered" evidence="1">
    <location>
        <begin position="107"/>
        <end position="129"/>
    </location>
</feature>
<organism evidence="2 3">
    <name type="scientific">Metschnikowia bicuspidata var. bicuspidata NRRL YB-4993</name>
    <dbReference type="NCBI Taxonomy" id="869754"/>
    <lineage>
        <taxon>Eukaryota</taxon>
        <taxon>Fungi</taxon>
        <taxon>Dikarya</taxon>
        <taxon>Ascomycota</taxon>
        <taxon>Saccharomycotina</taxon>
        <taxon>Pichiomycetes</taxon>
        <taxon>Metschnikowiaceae</taxon>
        <taxon>Metschnikowia</taxon>
    </lineage>
</organism>
<dbReference type="AlphaFoldDB" id="A0A1A0HAZ6"/>
<dbReference type="GeneID" id="30027678"/>
<name>A0A1A0HAZ6_9ASCO</name>
<accession>A0A1A0HAZ6</accession>
<proteinExistence type="predicted"/>
<dbReference type="RefSeq" id="XP_018711568.1">
    <property type="nucleotide sequence ID" value="XM_018854702.1"/>
</dbReference>
<protein>
    <submittedName>
        <fullName evidence="2">Uncharacterized protein</fullName>
    </submittedName>
</protein>
<reference evidence="2 3" key="1">
    <citation type="submission" date="2016-05" db="EMBL/GenBank/DDBJ databases">
        <title>Comparative genomics of biotechnologically important yeasts.</title>
        <authorList>
            <consortium name="DOE Joint Genome Institute"/>
            <person name="Riley R."/>
            <person name="Haridas S."/>
            <person name="Wolfe K.H."/>
            <person name="Lopes M.R."/>
            <person name="Hittinger C.T."/>
            <person name="Goker M."/>
            <person name="Salamov A."/>
            <person name="Wisecaver J."/>
            <person name="Long T.M."/>
            <person name="Aerts A.L."/>
            <person name="Barry K."/>
            <person name="Choi C."/>
            <person name="Clum A."/>
            <person name="Coughlan A.Y."/>
            <person name="Deshpande S."/>
            <person name="Douglass A.P."/>
            <person name="Hanson S.J."/>
            <person name="Klenk H.-P."/>
            <person name="LaButti K."/>
            <person name="Lapidus A."/>
            <person name="Lindquist E."/>
            <person name="Lipzen A."/>
            <person name="Meier-kolthoff J.P."/>
            <person name="Ohm R.A."/>
            <person name="Otillar R.P."/>
            <person name="Pangilinan J."/>
            <person name="Peng Y."/>
            <person name="Rokas A."/>
            <person name="Rosa C.A."/>
            <person name="Scheuner C."/>
            <person name="Sibirny A.A."/>
            <person name="Slot J.C."/>
            <person name="Stielow J.B."/>
            <person name="Sun H."/>
            <person name="Kurtzman C.P."/>
            <person name="Blackwell M."/>
            <person name="Grigoriev I.V."/>
            <person name="Jeffries T.W."/>
        </authorList>
    </citation>
    <scope>NUCLEOTIDE SEQUENCE [LARGE SCALE GENOMIC DNA]</scope>
    <source>
        <strain evidence="2 3">NRRL YB-4993</strain>
    </source>
</reference>
<evidence type="ECO:0000313" key="2">
    <source>
        <dbReference type="EMBL" id="OBA21058.1"/>
    </source>
</evidence>
<gene>
    <name evidence="2" type="ORF">METBIDRAFT_173070</name>
</gene>
<sequence length="129" mass="14662">MSRAAFWRAAFICGGVRASEFRVRDLAFWMGAGISGAWTKSSLRLPRITSEGAGVICLRGARGLQAFWNEWTGHVEGAQTRKELDSELRRGRGRQEWIEVPGRQWRMQENGSKFQENGSKFQENGSRVR</sequence>
<keyword evidence="3" id="KW-1185">Reference proteome</keyword>
<evidence type="ECO:0000313" key="3">
    <source>
        <dbReference type="Proteomes" id="UP000092555"/>
    </source>
</evidence>
<comment type="caution">
    <text evidence="2">The sequence shown here is derived from an EMBL/GenBank/DDBJ whole genome shotgun (WGS) entry which is preliminary data.</text>
</comment>
<dbReference type="EMBL" id="LXTC01000003">
    <property type="protein sequence ID" value="OBA21058.1"/>
    <property type="molecule type" value="Genomic_DNA"/>
</dbReference>
<evidence type="ECO:0000256" key="1">
    <source>
        <dbReference type="SAM" id="MobiDB-lite"/>
    </source>
</evidence>
<dbReference type="Proteomes" id="UP000092555">
    <property type="component" value="Unassembled WGS sequence"/>
</dbReference>